<keyword evidence="5 6" id="KW-0472">Membrane</keyword>
<dbReference type="GO" id="GO:0005789">
    <property type="term" value="C:endoplasmic reticulum membrane"/>
    <property type="evidence" value="ECO:0000318"/>
    <property type="project" value="GO_Central"/>
</dbReference>
<dbReference type="GO" id="GO:0006888">
    <property type="term" value="P:endoplasmic reticulum to Golgi vesicle-mediated transport"/>
    <property type="evidence" value="ECO:0000318"/>
    <property type="project" value="GO_Central"/>
</dbReference>
<dbReference type="Pfam" id="PF04148">
    <property type="entry name" value="Erv26"/>
    <property type="match status" value="1"/>
</dbReference>
<keyword evidence="8" id="KW-1185">Reference proteome</keyword>
<evidence type="ECO:0000256" key="4">
    <source>
        <dbReference type="ARBA" id="ARBA00022989"/>
    </source>
</evidence>
<reference evidence="8" key="2">
    <citation type="journal article" date="2013" name="G3 (Bethesda)">
        <title>Genomes of Ashbya fungi isolated from insects reveal four mating-type loci, numerous translocations, lack of transposons, and distinct gene duplications.</title>
        <authorList>
            <person name="Dietrich F.S."/>
            <person name="Voegeli S."/>
            <person name="Kuo S."/>
            <person name="Philippsen P."/>
        </authorList>
    </citation>
    <scope>GENOME REANNOTATION</scope>
    <source>
        <strain evidence="8">ATCC 10895 / CBS 109.51 / FGSC 9923 / NRRL Y-1056</strain>
    </source>
</reference>
<feature type="transmembrane region" description="Helical" evidence="6">
    <location>
        <begin position="143"/>
        <end position="162"/>
    </location>
</feature>
<evidence type="ECO:0000256" key="2">
    <source>
        <dbReference type="ARBA" id="ARBA00008096"/>
    </source>
</evidence>
<protein>
    <submittedName>
        <fullName evidence="7">AFR127Wp</fullName>
    </submittedName>
</protein>
<evidence type="ECO:0000256" key="5">
    <source>
        <dbReference type="ARBA" id="ARBA00023136"/>
    </source>
</evidence>
<evidence type="ECO:0000313" key="7">
    <source>
        <dbReference type="EMBL" id="AAS53498.2"/>
    </source>
</evidence>
<dbReference type="InParanoid" id="Q754E3"/>
<evidence type="ECO:0000256" key="3">
    <source>
        <dbReference type="ARBA" id="ARBA00022692"/>
    </source>
</evidence>
<feature type="transmembrane region" description="Helical" evidence="6">
    <location>
        <begin position="47"/>
        <end position="74"/>
    </location>
</feature>
<sequence>MFLQLLAVLGTIFGFLFLTLSIAAGLYYVSELVEEYSEPTRRFLNRTIYAVIATYALLLVFDSFPFFLTCFSIASHVVYAQNLRKFPFISLSSPTFVASCVLVALNHYLWLRHFNNNDVPVRFRMDPGYRAPRRTSLAEVTSFFALCVWFIPFALFVSLSAGDNVLPTAMGKKDDDARDAVTRKASSLLKVLIDSVRSYFHSVARVFGIRASRHNDGLAL</sequence>
<evidence type="ECO:0000313" key="8">
    <source>
        <dbReference type="Proteomes" id="UP000000591"/>
    </source>
</evidence>
<comment type="subcellular location">
    <subcellularLocation>
        <location evidence="1">Membrane</location>
        <topology evidence="1">Multi-pass membrane protein</topology>
    </subcellularLocation>
</comment>
<dbReference type="Proteomes" id="UP000000591">
    <property type="component" value="Chromosome VI"/>
</dbReference>
<dbReference type="HOGENOM" id="CLU_058268_0_0_1"/>
<evidence type="ECO:0000256" key="6">
    <source>
        <dbReference type="SAM" id="Phobius"/>
    </source>
</evidence>
<dbReference type="GO" id="GO:0097020">
    <property type="term" value="F:COPII receptor activity"/>
    <property type="evidence" value="ECO:0000318"/>
    <property type="project" value="GO_Central"/>
</dbReference>
<dbReference type="OMA" id="TMGTEPV"/>
<feature type="transmembrane region" description="Helical" evidence="6">
    <location>
        <begin position="86"/>
        <end position="110"/>
    </location>
</feature>
<keyword evidence="3 6" id="KW-0812">Transmembrane</keyword>
<dbReference type="KEGG" id="ago:AGOS_AFR127W"/>
<dbReference type="eggNOG" id="KOG4136">
    <property type="taxonomic scope" value="Eukaryota"/>
</dbReference>
<comment type="similarity">
    <text evidence="2">Belongs to the SVP26 family.</text>
</comment>
<accession>Q754E3</accession>
<reference evidence="7 8" key="1">
    <citation type="journal article" date="2004" name="Science">
        <title>The Ashbya gossypii genome as a tool for mapping the ancient Saccharomyces cerevisiae genome.</title>
        <authorList>
            <person name="Dietrich F.S."/>
            <person name="Voegeli S."/>
            <person name="Brachat S."/>
            <person name="Lerch A."/>
            <person name="Gates K."/>
            <person name="Steiner S."/>
            <person name="Mohr C."/>
            <person name="Pohlmann R."/>
            <person name="Luedi P."/>
            <person name="Choi S."/>
            <person name="Wing R.A."/>
            <person name="Flavier A."/>
            <person name="Gaffney T.D."/>
            <person name="Philippsen P."/>
        </authorList>
    </citation>
    <scope>NUCLEOTIDE SEQUENCE [LARGE SCALE GENOMIC DNA]</scope>
    <source>
        <strain evidence="8">ATCC 10895 / CBS 109.51 / FGSC 9923 / NRRL Y-1056</strain>
    </source>
</reference>
<dbReference type="PANTHER" id="PTHR13144">
    <property type="entry name" value="TEX261 PROTEIN"/>
    <property type="match status" value="1"/>
</dbReference>
<dbReference type="FunCoup" id="Q754E3">
    <property type="interactions" value="286"/>
</dbReference>
<dbReference type="OrthoDB" id="28257at2759"/>
<name>Q754E3_EREGS</name>
<dbReference type="GO" id="GO:0030134">
    <property type="term" value="C:COPII-coated ER to Golgi transport vesicle"/>
    <property type="evidence" value="ECO:0000318"/>
    <property type="project" value="GO_Central"/>
</dbReference>
<organism evidence="7 8">
    <name type="scientific">Eremothecium gossypii (strain ATCC 10895 / CBS 109.51 / FGSC 9923 / NRRL Y-1056)</name>
    <name type="common">Yeast</name>
    <name type="synonym">Ashbya gossypii</name>
    <dbReference type="NCBI Taxonomy" id="284811"/>
    <lineage>
        <taxon>Eukaryota</taxon>
        <taxon>Fungi</taxon>
        <taxon>Dikarya</taxon>
        <taxon>Ascomycota</taxon>
        <taxon>Saccharomycotina</taxon>
        <taxon>Saccharomycetes</taxon>
        <taxon>Saccharomycetales</taxon>
        <taxon>Saccharomycetaceae</taxon>
        <taxon>Eremothecium</taxon>
    </lineage>
</organism>
<dbReference type="PANTHER" id="PTHR13144:SF0">
    <property type="entry name" value="PROTEIN TEX261"/>
    <property type="match status" value="1"/>
</dbReference>
<dbReference type="GeneID" id="4621924"/>
<dbReference type="GO" id="GO:0000139">
    <property type="term" value="C:Golgi membrane"/>
    <property type="evidence" value="ECO:0000318"/>
    <property type="project" value="GO_Central"/>
</dbReference>
<dbReference type="RefSeq" id="NP_985674.2">
    <property type="nucleotide sequence ID" value="NM_211028.2"/>
</dbReference>
<dbReference type="STRING" id="284811.Q754E3"/>
<gene>
    <name evidence="7" type="ORF">AGOS_AFR127W</name>
</gene>
<proteinExistence type="inferred from homology"/>
<dbReference type="AlphaFoldDB" id="Q754E3"/>
<dbReference type="EMBL" id="AE016819">
    <property type="protein sequence ID" value="AAS53498.2"/>
    <property type="molecule type" value="Genomic_DNA"/>
</dbReference>
<keyword evidence="4 6" id="KW-1133">Transmembrane helix</keyword>
<evidence type="ECO:0000256" key="1">
    <source>
        <dbReference type="ARBA" id="ARBA00004141"/>
    </source>
</evidence>
<dbReference type="InterPro" id="IPR007277">
    <property type="entry name" value="Svp26/Tex261"/>
</dbReference>